<gene>
    <name evidence="3" type="ORF">AB0D65_15355</name>
</gene>
<evidence type="ECO:0000313" key="4">
    <source>
        <dbReference type="Proteomes" id="UP001551582"/>
    </source>
</evidence>
<feature type="domain" description="Peptidoglycan binding-like" evidence="2">
    <location>
        <begin position="111"/>
        <end position="139"/>
    </location>
</feature>
<organism evidence="3 4">
    <name type="scientific">Streptomyces griseoloalbus</name>
    <dbReference type="NCBI Taxonomy" id="67303"/>
    <lineage>
        <taxon>Bacteria</taxon>
        <taxon>Bacillati</taxon>
        <taxon>Actinomycetota</taxon>
        <taxon>Actinomycetes</taxon>
        <taxon>Kitasatosporales</taxon>
        <taxon>Streptomycetaceae</taxon>
        <taxon>Streptomyces</taxon>
    </lineage>
</organism>
<feature type="signal peptide" evidence="1">
    <location>
        <begin position="1"/>
        <end position="30"/>
    </location>
</feature>
<keyword evidence="1" id="KW-0732">Signal</keyword>
<evidence type="ECO:0000259" key="2">
    <source>
        <dbReference type="Pfam" id="PF01471"/>
    </source>
</evidence>
<accession>A0ABV3E5E1</accession>
<dbReference type="RefSeq" id="WP_359980400.1">
    <property type="nucleotide sequence ID" value="NZ_JBEZLS010000009.1"/>
</dbReference>
<dbReference type="EMBL" id="JBEZLS010000009">
    <property type="protein sequence ID" value="MEU9352354.1"/>
    <property type="molecule type" value="Genomic_DNA"/>
</dbReference>
<comment type="caution">
    <text evidence="3">The sequence shown here is derived from an EMBL/GenBank/DDBJ whole genome shotgun (WGS) entry which is preliminary data.</text>
</comment>
<sequence length="147" mass="15530">MRAITKALVGVTTAVGIAAGGVVTAGTATAAPAPAQEHVVSADVAPLAVVNLGLTREEARKVQRWLATHWNYNGAIDGYLGTGSWKAFQRCLAKYWDYNDEIDGIVGPNTIKALQRLLRANGYYSGAIDGIAGDGTRAAFKVWANKL</sequence>
<name>A0ABV3E5E1_9ACTN</name>
<keyword evidence="4" id="KW-1185">Reference proteome</keyword>
<dbReference type="InterPro" id="IPR036365">
    <property type="entry name" value="PGBD-like_sf"/>
</dbReference>
<dbReference type="SUPFAM" id="SSF47090">
    <property type="entry name" value="PGBD-like"/>
    <property type="match status" value="2"/>
</dbReference>
<protein>
    <submittedName>
        <fullName evidence="3">Peptidoglycan-binding domain-containing protein</fullName>
    </submittedName>
</protein>
<dbReference type="Gene3D" id="1.10.101.10">
    <property type="entry name" value="PGBD-like superfamily/PGBD"/>
    <property type="match status" value="2"/>
</dbReference>
<reference evidence="3 4" key="1">
    <citation type="submission" date="2024-06" db="EMBL/GenBank/DDBJ databases">
        <title>The Natural Products Discovery Center: Release of the First 8490 Sequenced Strains for Exploring Actinobacteria Biosynthetic Diversity.</title>
        <authorList>
            <person name="Kalkreuter E."/>
            <person name="Kautsar S.A."/>
            <person name="Yang D."/>
            <person name="Bader C.D."/>
            <person name="Teijaro C.N."/>
            <person name="Fluegel L."/>
            <person name="Davis C.M."/>
            <person name="Simpson J.R."/>
            <person name="Lauterbach L."/>
            <person name="Steele A.D."/>
            <person name="Gui C."/>
            <person name="Meng S."/>
            <person name="Li G."/>
            <person name="Viehrig K."/>
            <person name="Ye F."/>
            <person name="Su P."/>
            <person name="Kiefer A.F."/>
            <person name="Nichols A."/>
            <person name="Cepeda A.J."/>
            <person name="Yan W."/>
            <person name="Fan B."/>
            <person name="Jiang Y."/>
            <person name="Adhikari A."/>
            <person name="Zheng C.-J."/>
            <person name="Schuster L."/>
            <person name="Cowan T.M."/>
            <person name="Smanski M.J."/>
            <person name="Chevrette M.G."/>
            <person name="De Carvalho L.P.S."/>
            <person name="Shen B."/>
        </authorList>
    </citation>
    <scope>NUCLEOTIDE SEQUENCE [LARGE SCALE GENOMIC DNA]</scope>
    <source>
        <strain evidence="3 4">NPDC048274</strain>
    </source>
</reference>
<dbReference type="Pfam" id="PF01471">
    <property type="entry name" value="PG_binding_1"/>
    <property type="match status" value="1"/>
</dbReference>
<dbReference type="InterPro" id="IPR036366">
    <property type="entry name" value="PGBDSf"/>
</dbReference>
<proteinExistence type="predicted"/>
<dbReference type="InterPro" id="IPR002477">
    <property type="entry name" value="Peptidoglycan-bd-like"/>
</dbReference>
<evidence type="ECO:0000313" key="3">
    <source>
        <dbReference type="EMBL" id="MEU9352354.1"/>
    </source>
</evidence>
<dbReference type="Proteomes" id="UP001551582">
    <property type="component" value="Unassembled WGS sequence"/>
</dbReference>
<feature type="chain" id="PRO_5047026279" evidence="1">
    <location>
        <begin position="31"/>
        <end position="147"/>
    </location>
</feature>
<evidence type="ECO:0000256" key="1">
    <source>
        <dbReference type="SAM" id="SignalP"/>
    </source>
</evidence>